<organism evidence="1 2">
    <name type="scientific">Priestia aryabhattai</name>
    <name type="common">Bacillus aryabhattai</name>
    <dbReference type="NCBI Taxonomy" id="412384"/>
    <lineage>
        <taxon>Bacteria</taxon>
        <taxon>Bacillati</taxon>
        <taxon>Bacillota</taxon>
        <taxon>Bacilli</taxon>
        <taxon>Bacillales</taxon>
        <taxon>Bacillaceae</taxon>
        <taxon>Priestia</taxon>
    </lineage>
</organism>
<dbReference type="EMBL" id="JBDIVD010000001">
    <property type="protein sequence ID" value="MEN3153343.1"/>
    <property type="molecule type" value="Genomic_DNA"/>
</dbReference>
<protein>
    <submittedName>
        <fullName evidence="1">Uncharacterized protein</fullName>
    </submittedName>
</protein>
<comment type="caution">
    <text evidence="1">The sequence shown here is derived from an EMBL/GenBank/DDBJ whole genome shotgun (WGS) entry which is preliminary data.</text>
</comment>
<dbReference type="RefSeq" id="WP_168760706.1">
    <property type="nucleotide sequence ID" value="NZ_CP025621.1"/>
</dbReference>
<gene>
    <name evidence="1" type="ORF">ABDD91_10885</name>
</gene>
<dbReference type="Pfam" id="PF26162">
    <property type="entry name" value="YwzD"/>
    <property type="match status" value="1"/>
</dbReference>
<name>A0ABD5KQ64_PRIAR</name>
<proteinExistence type="predicted"/>
<dbReference type="AlphaFoldDB" id="A0ABD5KQ64"/>
<evidence type="ECO:0000313" key="2">
    <source>
        <dbReference type="Proteomes" id="UP001418804"/>
    </source>
</evidence>
<dbReference type="InterPro" id="IPR058930">
    <property type="entry name" value="YwzD"/>
</dbReference>
<dbReference type="Proteomes" id="UP001418804">
    <property type="component" value="Unassembled WGS sequence"/>
</dbReference>
<sequence>MNISNILTEKKLQEILIRFYEKGNQSHDIKPTDIVNEIKQTILTVNSSD</sequence>
<accession>A0ABD5KQ64</accession>
<reference evidence="1 2" key="1">
    <citation type="submission" date="2024-05" db="EMBL/GenBank/DDBJ databases">
        <title>The mechanism of isolation and screening of efficient mineral weathering bacteria priestia aryabhattai c4-10 with weathered biotite.</title>
        <authorList>
            <person name="Yang S."/>
        </authorList>
    </citation>
    <scope>NUCLEOTIDE SEQUENCE [LARGE SCALE GENOMIC DNA]</scope>
    <source>
        <strain evidence="1 2">C4-10</strain>
    </source>
</reference>
<reference evidence="1 2" key="2">
    <citation type="submission" date="2024-05" db="EMBL/GenBank/DDBJ databases">
        <authorList>
            <person name="Zheng X."/>
        </authorList>
    </citation>
    <scope>NUCLEOTIDE SEQUENCE [LARGE SCALE GENOMIC DNA]</scope>
    <source>
        <strain evidence="1 2">C4-10</strain>
    </source>
</reference>
<evidence type="ECO:0000313" key="1">
    <source>
        <dbReference type="EMBL" id="MEN3153343.1"/>
    </source>
</evidence>